<evidence type="ECO:0000313" key="3">
    <source>
        <dbReference type="Proteomes" id="UP001580928"/>
    </source>
</evidence>
<dbReference type="PANTHER" id="PTHR14097:SF7">
    <property type="entry name" value="OXIDOREDUCTASE HTATIP2"/>
    <property type="match status" value="1"/>
</dbReference>
<dbReference type="Gene3D" id="3.40.50.720">
    <property type="entry name" value="NAD(P)-binding Rossmann-like Domain"/>
    <property type="match status" value="1"/>
</dbReference>
<evidence type="ECO:0000259" key="1">
    <source>
        <dbReference type="SMART" id="SM00859"/>
    </source>
</evidence>
<dbReference type="Pfam" id="PF13460">
    <property type="entry name" value="NAD_binding_10"/>
    <property type="match status" value="1"/>
</dbReference>
<dbReference type="SUPFAM" id="SSF51735">
    <property type="entry name" value="NAD(P)-binding Rossmann-fold domains"/>
    <property type="match status" value="1"/>
</dbReference>
<gene>
    <name evidence="2" type="ORF">WKR92_08635</name>
</gene>
<dbReference type="PANTHER" id="PTHR14097">
    <property type="entry name" value="OXIDOREDUCTASE HTATIP2"/>
    <property type="match status" value="1"/>
</dbReference>
<evidence type="ECO:0000313" key="2">
    <source>
        <dbReference type="EMBL" id="MFB5945898.1"/>
    </source>
</evidence>
<keyword evidence="3" id="KW-1185">Reference proteome</keyword>
<name>A0ABV5CEB6_9SPHI</name>
<dbReference type="InterPro" id="IPR036291">
    <property type="entry name" value="NAD(P)-bd_dom_sf"/>
</dbReference>
<dbReference type="EMBL" id="JBBVGT010000002">
    <property type="protein sequence ID" value="MFB5945898.1"/>
    <property type="molecule type" value="Genomic_DNA"/>
</dbReference>
<organism evidence="2 3">
    <name type="scientific">Albibacterium profundi</name>
    <dbReference type="NCBI Taxonomy" id="3134906"/>
    <lineage>
        <taxon>Bacteria</taxon>
        <taxon>Pseudomonadati</taxon>
        <taxon>Bacteroidota</taxon>
        <taxon>Sphingobacteriia</taxon>
        <taxon>Sphingobacteriales</taxon>
        <taxon>Sphingobacteriaceae</taxon>
        <taxon>Albibacterium</taxon>
    </lineage>
</organism>
<reference evidence="2 3" key="1">
    <citation type="submission" date="2024-04" db="EMBL/GenBank/DDBJ databases">
        <title>Albibacterium profundi sp. nov., isolated from sediment of the Challenger Deep of Mariana Trench.</title>
        <authorList>
            <person name="Wang Y."/>
        </authorList>
    </citation>
    <scope>NUCLEOTIDE SEQUENCE [LARGE SCALE GENOMIC DNA]</scope>
    <source>
        <strain evidence="2 3">RHL897</strain>
    </source>
</reference>
<dbReference type="SMART" id="SM00859">
    <property type="entry name" value="Semialdhyde_dh"/>
    <property type="match status" value="1"/>
</dbReference>
<dbReference type="InterPro" id="IPR016040">
    <property type="entry name" value="NAD(P)-bd_dom"/>
</dbReference>
<accession>A0ABV5CEB6</accession>
<dbReference type="InterPro" id="IPR000534">
    <property type="entry name" value="Semialdehyde_DH_NAD-bd"/>
</dbReference>
<proteinExistence type="predicted"/>
<comment type="caution">
    <text evidence="2">The sequence shown here is derived from an EMBL/GenBank/DDBJ whole genome shotgun (WGS) entry which is preliminary data.</text>
</comment>
<dbReference type="RefSeq" id="WP_375557429.1">
    <property type="nucleotide sequence ID" value="NZ_JBBVGT010000002.1"/>
</dbReference>
<feature type="domain" description="Semialdehyde dehydrogenase NAD-binding" evidence="1">
    <location>
        <begin position="2"/>
        <end position="100"/>
    </location>
</feature>
<protein>
    <submittedName>
        <fullName evidence="2">NAD(P)H-binding protein</fullName>
    </submittedName>
</protein>
<dbReference type="Proteomes" id="UP001580928">
    <property type="component" value="Unassembled WGS sequence"/>
</dbReference>
<sequence>MKAIVIGGTGATGRELVKQLLDDPKFDEIVALVRRPFFGGHIKLKEVIVDFDTLEQHQELVQGDVAFSCLGTTLKDAGGKAEQWRVDHDYQLKFAAIAKENGIRSFVLLSAAGADSKSMIFYNKMKGSLEESVKALGFDNLIIIQPGAIDRPNSTRTGEKWMVKALRSLNGIGILKNYAAISTSRLARAMINAYFTFQEIFKVVSLKEIKTLSKS</sequence>